<evidence type="ECO:0000313" key="6">
    <source>
        <dbReference type="Proteomes" id="UP000838412"/>
    </source>
</evidence>
<dbReference type="Gene3D" id="2.120.10.80">
    <property type="entry name" value="Kelch-type beta propeller"/>
    <property type="match status" value="1"/>
</dbReference>
<dbReference type="InterPro" id="IPR011705">
    <property type="entry name" value="BACK"/>
</dbReference>
<dbReference type="Pfam" id="PF01344">
    <property type="entry name" value="Kelch_1"/>
    <property type="match status" value="1"/>
</dbReference>
<dbReference type="SUPFAM" id="SSF117281">
    <property type="entry name" value="Kelch motif"/>
    <property type="match status" value="1"/>
</dbReference>
<accession>A0A8J9Z9B7</accession>
<feature type="region of interest" description="Disordered" evidence="3">
    <location>
        <begin position="1"/>
        <end position="90"/>
    </location>
</feature>
<dbReference type="SMART" id="SM00225">
    <property type="entry name" value="BTB"/>
    <property type="match status" value="2"/>
</dbReference>
<protein>
    <submittedName>
        <fullName evidence="5">KLHL9 protein</fullName>
    </submittedName>
</protein>
<proteinExistence type="predicted"/>
<dbReference type="Pfam" id="PF24681">
    <property type="entry name" value="Kelch_KLHDC2_KLHL20_DRC7"/>
    <property type="match status" value="1"/>
</dbReference>
<feature type="compositionally biased region" description="Acidic residues" evidence="3">
    <location>
        <begin position="825"/>
        <end position="836"/>
    </location>
</feature>
<dbReference type="Gene3D" id="1.25.40.420">
    <property type="match status" value="1"/>
</dbReference>
<feature type="domain" description="BTB" evidence="4">
    <location>
        <begin position="235"/>
        <end position="302"/>
    </location>
</feature>
<dbReference type="Proteomes" id="UP000838412">
    <property type="component" value="Chromosome 17"/>
</dbReference>
<keyword evidence="2" id="KW-0677">Repeat</keyword>
<evidence type="ECO:0000256" key="3">
    <source>
        <dbReference type="SAM" id="MobiDB-lite"/>
    </source>
</evidence>
<sequence>MPNIPEEFHQVAMEHAEASASQSDGHAAQPTNQGTGDEGASALGEEDCKMDQSHDSIACNQPIAAQNDVTNRNEAMPTDGGKGSQSEGSDAGALAAMLQAHADMLLASAYELREDGVMCDVVLTANGQTLPAHKPILISSSLYFKEKLESTDAKSIAIDILPFDKLQVMVDLLYGRVLPNTNLSNSEVYKMIKNLGILCGNGITTRRDFGRCLQLHHAEPLLQGLSELRDKAKYTDFTINTECGSIMVHKLVVASCSDYFKAMFTSGMKEASMDHIDLSGVNGEGLRSLIDFMYTGKMDLSGEKALQQLEVATYLQSVSAIDLCCNSFIQSLNLQNCMEMQQVAMEYCLPRLEAAFCELVARNFKAFSSSADFLKLTVGQMETILGSNSLQVAHEGLVLFTACKWLRYESEGSRMRHALRLMKKVRFPIMSYRQLMIAVEGPARVIFNEVPDCLSLAEAGVKFNEEISRQPLVRSPETRIRSDFKTIVVFGGSQESDQTANIYYLYPPTKEWKSLGKIQLPQEISYHSSAVMNNFVYIAGGESNAVIGYHSAKQSVWRFMPNWQDGKHGRWYRVEPMHEKRTDFYLAATNNHLYAIAGRNGNHELSSVEVYDPETDTWDFGASLDNPVYGHAGVVHDGVIYICGGGSMNEYRADLWCMDPSTMQRWSQKPSMRRPRAFHHMSAIGDCLYAMGGYQNSTGEDIVYYMHFAVVDVLDVECYNIRTDQWTSVQSLVAPQTGGASIAYNGEIYLLGGWSFSVEPYCTLADVHTYNPAHNSWERFADLPEKLGGSGCCTITLPQSFGRCMCQEEEEECYIHPPTNHKEADEDDEDDSDNDDNEGHPNQDNVEVTEQEVLV</sequence>
<dbReference type="PANTHER" id="PTHR45632:SF27">
    <property type="entry name" value="KELCH-LIKE PROTEIN 9"/>
    <property type="match status" value="1"/>
</dbReference>
<dbReference type="InterPro" id="IPR000210">
    <property type="entry name" value="BTB/POZ_dom"/>
</dbReference>
<dbReference type="SMART" id="SM00612">
    <property type="entry name" value="Kelch"/>
    <property type="match status" value="6"/>
</dbReference>
<evidence type="ECO:0000259" key="4">
    <source>
        <dbReference type="PROSITE" id="PS50097"/>
    </source>
</evidence>
<dbReference type="AlphaFoldDB" id="A0A8J9Z9B7"/>
<dbReference type="EMBL" id="OV696702">
    <property type="protein sequence ID" value="CAH1249169.1"/>
    <property type="molecule type" value="Genomic_DNA"/>
</dbReference>
<organism evidence="5 6">
    <name type="scientific">Branchiostoma lanceolatum</name>
    <name type="common">Common lancelet</name>
    <name type="synonym">Amphioxus lanceolatum</name>
    <dbReference type="NCBI Taxonomy" id="7740"/>
    <lineage>
        <taxon>Eukaryota</taxon>
        <taxon>Metazoa</taxon>
        <taxon>Chordata</taxon>
        <taxon>Cephalochordata</taxon>
        <taxon>Leptocardii</taxon>
        <taxon>Amphioxiformes</taxon>
        <taxon>Branchiostomatidae</taxon>
        <taxon>Branchiostoma</taxon>
    </lineage>
</organism>
<dbReference type="Pfam" id="PF07707">
    <property type="entry name" value="BACK"/>
    <property type="match status" value="1"/>
</dbReference>
<dbReference type="InterPro" id="IPR011333">
    <property type="entry name" value="SKP1/BTB/POZ_sf"/>
</dbReference>
<dbReference type="Gene3D" id="3.30.710.10">
    <property type="entry name" value="Potassium Channel Kv1.1, Chain A"/>
    <property type="match status" value="2"/>
</dbReference>
<feature type="compositionally biased region" description="Basic and acidic residues" evidence="3">
    <location>
        <begin position="1"/>
        <end position="17"/>
    </location>
</feature>
<feature type="compositionally biased region" description="Polar residues" evidence="3">
    <location>
        <begin position="63"/>
        <end position="73"/>
    </location>
</feature>
<feature type="domain" description="BTB" evidence="4">
    <location>
        <begin position="119"/>
        <end position="182"/>
    </location>
</feature>
<feature type="region of interest" description="Disordered" evidence="3">
    <location>
        <begin position="816"/>
        <end position="855"/>
    </location>
</feature>
<dbReference type="SMART" id="SM00875">
    <property type="entry name" value="BACK"/>
    <property type="match status" value="1"/>
</dbReference>
<evidence type="ECO:0000256" key="1">
    <source>
        <dbReference type="ARBA" id="ARBA00022441"/>
    </source>
</evidence>
<dbReference type="OrthoDB" id="45365at2759"/>
<evidence type="ECO:0000313" key="5">
    <source>
        <dbReference type="EMBL" id="CAH1249169.1"/>
    </source>
</evidence>
<dbReference type="PROSITE" id="PS50097">
    <property type="entry name" value="BTB"/>
    <property type="match status" value="2"/>
</dbReference>
<keyword evidence="6" id="KW-1185">Reference proteome</keyword>
<name>A0A8J9Z9B7_BRALA</name>
<reference evidence="5" key="1">
    <citation type="submission" date="2022-01" db="EMBL/GenBank/DDBJ databases">
        <authorList>
            <person name="Braso-Vives M."/>
        </authorList>
    </citation>
    <scope>NUCLEOTIDE SEQUENCE</scope>
</reference>
<evidence type="ECO:0000256" key="2">
    <source>
        <dbReference type="ARBA" id="ARBA00022737"/>
    </source>
</evidence>
<dbReference type="InterPro" id="IPR015915">
    <property type="entry name" value="Kelch-typ_b-propeller"/>
</dbReference>
<gene>
    <name evidence="5" type="primary">KLHL9</name>
    <name evidence="5" type="ORF">BLAG_LOCUS10369</name>
</gene>
<feature type="compositionally biased region" description="Polar residues" evidence="3">
    <location>
        <begin position="19"/>
        <end position="35"/>
    </location>
</feature>
<keyword evidence="1" id="KW-0880">Kelch repeat</keyword>
<dbReference type="InterPro" id="IPR006652">
    <property type="entry name" value="Kelch_1"/>
</dbReference>
<dbReference type="PANTHER" id="PTHR45632">
    <property type="entry name" value="LD33804P"/>
    <property type="match status" value="1"/>
</dbReference>
<dbReference type="SUPFAM" id="SSF54695">
    <property type="entry name" value="POZ domain"/>
    <property type="match status" value="2"/>
</dbReference>
<dbReference type="Pfam" id="PF00651">
    <property type="entry name" value="BTB"/>
    <property type="match status" value="2"/>
</dbReference>